<protein>
    <submittedName>
        <fullName evidence="2">Uncharacterized protein</fullName>
    </submittedName>
</protein>
<name>A0A0N0WVY7_PSEYM</name>
<dbReference type="GeneID" id="1187206"/>
<dbReference type="AlphaFoldDB" id="A0A0N0WVY7"/>
<comment type="caution">
    <text evidence="2">The sequence shown here is derived from an EMBL/GenBank/DDBJ whole genome shotgun (WGS) entry which is preliminary data.</text>
</comment>
<organism evidence="2 3">
    <name type="scientific">Pseudomonas syringae pv. maculicola</name>
    <dbReference type="NCBI Taxonomy" id="59511"/>
    <lineage>
        <taxon>Bacteria</taxon>
        <taxon>Pseudomonadati</taxon>
        <taxon>Pseudomonadota</taxon>
        <taxon>Gammaproteobacteria</taxon>
        <taxon>Pseudomonadales</taxon>
        <taxon>Pseudomonadaceae</taxon>
        <taxon>Pseudomonas</taxon>
    </lineage>
</organism>
<accession>A0A0N0WVY7</accession>
<evidence type="ECO:0000313" key="4">
    <source>
        <dbReference type="Proteomes" id="UP000282378"/>
    </source>
</evidence>
<evidence type="ECO:0000313" key="1">
    <source>
        <dbReference type="EMBL" id="RML21285.1"/>
    </source>
</evidence>
<dbReference type="EMBL" id="RBNL01004900">
    <property type="protein sequence ID" value="RML21285.1"/>
    <property type="molecule type" value="Genomic_DNA"/>
</dbReference>
<sequence>MTSQNKNWIVRDDRASDVNTLTVAGVVPTTASNTFPMLTVSNTQGGTGQLVLNLTYKTEDYGLQVMGEAQVIYTQPSDPTITSVWIYQDNKLLVGIDDITVIH</sequence>
<reference evidence="3 4" key="1">
    <citation type="submission" date="2018-08" db="EMBL/GenBank/DDBJ databases">
        <title>Recombination of ecologically and evolutionarily significant loci maintains genetic cohesion in the Pseudomonas syringae species complex.</title>
        <authorList>
            <person name="Dillon M."/>
            <person name="Thakur S."/>
            <person name="Almeida R.N.D."/>
            <person name="Weir B.S."/>
            <person name="Guttman D.S."/>
        </authorList>
    </citation>
    <scope>NUCLEOTIDE SEQUENCE [LARGE SCALE GENOMIC DNA]</scope>
    <source>
        <strain evidence="1 4">88_10</strain>
        <strain evidence="2 3">ICMP 11281</strain>
    </source>
</reference>
<dbReference type="Proteomes" id="UP000282378">
    <property type="component" value="Unassembled WGS sequence"/>
</dbReference>
<proteinExistence type="predicted"/>
<dbReference type="EMBL" id="RBUQ01000118">
    <property type="protein sequence ID" value="RMV38980.1"/>
    <property type="molecule type" value="Genomic_DNA"/>
</dbReference>
<evidence type="ECO:0000313" key="2">
    <source>
        <dbReference type="EMBL" id="RMV38980.1"/>
    </source>
</evidence>
<dbReference type="RefSeq" id="WP_005768323.1">
    <property type="nucleotide sequence ID" value="NZ_CP067024.1"/>
</dbReference>
<evidence type="ECO:0000313" key="3">
    <source>
        <dbReference type="Proteomes" id="UP000271631"/>
    </source>
</evidence>
<dbReference type="Proteomes" id="UP000271631">
    <property type="component" value="Unassembled WGS sequence"/>
</dbReference>
<gene>
    <name evidence="2" type="ORF">ALP13_00252</name>
    <name evidence="1" type="ORF">APX70_04890</name>
</gene>